<accession>A0A9Q4CLM0</accession>
<keyword evidence="1" id="KW-0472">Membrane</keyword>
<keyword evidence="1" id="KW-1133">Transmembrane helix</keyword>
<dbReference type="EMBL" id="JAPNMI010000003">
    <property type="protein sequence ID" value="MCY0789408.1"/>
    <property type="molecule type" value="Genomic_DNA"/>
</dbReference>
<feature type="transmembrane region" description="Helical" evidence="1">
    <location>
        <begin position="90"/>
        <end position="111"/>
    </location>
</feature>
<dbReference type="Proteomes" id="UP001076655">
    <property type="component" value="Unassembled WGS sequence"/>
</dbReference>
<dbReference type="AlphaFoldDB" id="A0A9Q4CLM0"/>
<proteinExistence type="predicted"/>
<dbReference type="RefSeq" id="WP_260249567.1">
    <property type="nucleotide sequence ID" value="NZ_BRRE01000004.1"/>
</dbReference>
<feature type="transmembrane region" description="Helical" evidence="1">
    <location>
        <begin position="38"/>
        <end position="59"/>
    </location>
</feature>
<dbReference type="Pfam" id="PF06836">
    <property type="entry name" value="DUF1240"/>
    <property type="match status" value="1"/>
</dbReference>
<dbReference type="InterPro" id="IPR010665">
    <property type="entry name" value="DUF1240"/>
</dbReference>
<sequence>MPRWVKAIVSGLFFIMFLALGMLMYSYMISLLKMMDEIIFSAQIIILIFSFPFMLYTLFGMTIELSFGDDSIIYKAIAKHKKIIMKYTSYIFFIGLIGSFPVSFAVNIYLLDKGYETCDKISWMSPTTYVKELSLCDK</sequence>
<reference evidence="2" key="1">
    <citation type="submission" date="2022-08" db="EMBL/GenBank/DDBJ databases">
        <authorList>
            <person name="Dale J.L."/>
        </authorList>
    </citation>
    <scope>NUCLEOTIDE SEQUENCE</scope>
    <source>
        <strain evidence="2">2022EL-00758</strain>
    </source>
</reference>
<gene>
    <name evidence="2" type="ORF">N0392_06875</name>
</gene>
<name>A0A9Q4CLM0_MORMO</name>
<evidence type="ECO:0000256" key="1">
    <source>
        <dbReference type="SAM" id="Phobius"/>
    </source>
</evidence>
<comment type="caution">
    <text evidence="2">The sequence shown here is derived from an EMBL/GenBank/DDBJ whole genome shotgun (WGS) entry which is preliminary data.</text>
</comment>
<protein>
    <submittedName>
        <fullName evidence="2">DUF1240 domain-containing protein</fullName>
    </submittedName>
</protein>
<evidence type="ECO:0000313" key="3">
    <source>
        <dbReference type="Proteomes" id="UP001076655"/>
    </source>
</evidence>
<keyword evidence="1" id="KW-0812">Transmembrane</keyword>
<evidence type="ECO:0000313" key="2">
    <source>
        <dbReference type="EMBL" id="MCY0789408.1"/>
    </source>
</evidence>
<organism evidence="2 3">
    <name type="scientific">Morganella morganii</name>
    <name type="common">Proteus morganii</name>
    <dbReference type="NCBI Taxonomy" id="582"/>
    <lineage>
        <taxon>Bacteria</taxon>
        <taxon>Pseudomonadati</taxon>
        <taxon>Pseudomonadota</taxon>
        <taxon>Gammaproteobacteria</taxon>
        <taxon>Enterobacterales</taxon>
        <taxon>Morganellaceae</taxon>
        <taxon>Morganella</taxon>
    </lineage>
</organism>
<feature type="transmembrane region" description="Helical" evidence="1">
    <location>
        <begin position="12"/>
        <end position="32"/>
    </location>
</feature>